<dbReference type="InterPro" id="IPR036390">
    <property type="entry name" value="WH_DNA-bd_sf"/>
</dbReference>
<dbReference type="InterPro" id="IPR051446">
    <property type="entry name" value="HTH_trans_reg/aminotransferase"/>
</dbReference>
<evidence type="ECO:0000313" key="8">
    <source>
        <dbReference type="Proteomes" id="UP001595384"/>
    </source>
</evidence>
<protein>
    <submittedName>
        <fullName evidence="7">PLP-dependent aminotransferase family protein</fullName>
    </submittedName>
</protein>
<dbReference type="SUPFAM" id="SSF53383">
    <property type="entry name" value="PLP-dependent transferases"/>
    <property type="match status" value="1"/>
</dbReference>
<dbReference type="CDD" id="cd00609">
    <property type="entry name" value="AAT_like"/>
    <property type="match status" value="1"/>
</dbReference>
<dbReference type="SUPFAM" id="SSF46785">
    <property type="entry name" value="Winged helix' DNA-binding domain"/>
    <property type="match status" value="1"/>
</dbReference>
<dbReference type="InterPro" id="IPR004839">
    <property type="entry name" value="Aminotransferase_I/II_large"/>
</dbReference>
<dbReference type="Pfam" id="PF00155">
    <property type="entry name" value="Aminotran_1_2"/>
    <property type="match status" value="1"/>
</dbReference>
<dbReference type="RefSeq" id="WP_123015347.1">
    <property type="nucleotide sequence ID" value="NZ_AP024911.1"/>
</dbReference>
<evidence type="ECO:0000256" key="3">
    <source>
        <dbReference type="ARBA" id="ARBA00023015"/>
    </source>
</evidence>
<accession>A0ABV7C6U0</accession>
<evidence type="ECO:0000256" key="1">
    <source>
        <dbReference type="ARBA" id="ARBA00005384"/>
    </source>
</evidence>
<dbReference type="PANTHER" id="PTHR46577">
    <property type="entry name" value="HTH-TYPE TRANSCRIPTIONAL REGULATORY PROTEIN GABR"/>
    <property type="match status" value="1"/>
</dbReference>
<keyword evidence="3" id="KW-0805">Transcription regulation</keyword>
<evidence type="ECO:0000259" key="6">
    <source>
        <dbReference type="PROSITE" id="PS50949"/>
    </source>
</evidence>
<dbReference type="InterPro" id="IPR015422">
    <property type="entry name" value="PyrdxlP-dep_Trfase_small"/>
</dbReference>
<dbReference type="PROSITE" id="PS50949">
    <property type="entry name" value="HTH_GNTR"/>
    <property type="match status" value="1"/>
</dbReference>
<gene>
    <name evidence="7" type="ORF">ACFODT_03400</name>
</gene>
<dbReference type="Pfam" id="PF00392">
    <property type="entry name" value="GntR"/>
    <property type="match status" value="1"/>
</dbReference>
<reference evidence="8" key="1">
    <citation type="journal article" date="2019" name="Int. J. Syst. Evol. Microbiol.">
        <title>The Global Catalogue of Microorganisms (GCM) 10K type strain sequencing project: providing services to taxonomists for standard genome sequencing and annotation.</title>
        <authorList>
            <consortium name="The Broad Institute Genomics Platform"/>
            <consortium name="The Broad Institute Genome Sequencing Center for Infectious Disease"/>
            <person name="Wu L."/>
            <person name="Ma J."/>
        </authorList>
    </citation>
    <scope>NUCLEOTIDE SEQUENCE [LARGE SCALE GENOMIC DNA]</scope>
    <source>
        <strain evidence="8">KCTC 62784</strain>
    </source>
</reference>
<dbReference type="SMART" id="SM00345">
    <property type="entry name" value="HTH_GNTR"/>
    <property type="match status" value="1"/>
</dbReference>
<evidence type="ECO:0000256" key="5">
    <source>
        <dbReference type="ARBA" id="ARBA00023163"/>
    </source>
</evidence>
<feature type="domain" description="HTH gntR-type" evidence="6">
    <location>
        <begin position="3"/>
        <end position="71"/>
    </location>
</feature>
<dbReference type="InterPro" id="IPR000524">
    <property type="entry name" value="Tscrpt_reg_HTH_GntR"/>
</dbReference>
<dbReference type="Gene3D" id="3.40.640.10">
    <property type="entry name" value="Type I PLP-dependent aspartate aminotransferase-like (Major domain)"/>
    <property type="match status" value="1"/>
</dbReference>
<keyword evidence="4" id="KW-0238">DNA-binding</keyword>
<evidence type="ECO:0000256" key="2">
    <source>
        <dbReference type="ARBA" id="ARBA00022898"/>
    </source>
</evidence>
<dbReference type="EMBL" id="JBHRSE010000025">
    <property type="protein sequence ID" value="MFC3022874.1"/>
    <property type="molecule type" value="Genomic_DNA"/>
</dbReference>
<name>A0ABV7C6U0_9VIBR</name>
<organism evidence="7 8">
    <name type="scientific">Vibrio zhugei</name>
    <dbReference type="NCBI Taxonomy" id="2479546"/>
    <lineage>
        <taxon>Bacteria</taxon>
        <taxon>Pseudomonadati</taxon>
        <taxon>Pseudomonadota</taxon>
        <taxon>Gammaproteobacteria</taxon>
        <taxon>Vibrionales</taxon>
        <taxon>Vibrionaceae</taxon>
        <taxon>Vibrio</taxon>
    </lineage>
</organism>
<sequence>MSNSKFIHIAEVIEQKIETGQFPPNSKLPTHRLLAEELETTPATVAKAYKRLHEKGLLESFIGRGTFVRGHSELDQAIQAPEDDEHHYNFSLLQPCLYKNLPALKHAYRQSADQLTNSLIGYTEYTGHEAHRAAGVKWAQQYGLEGGNTRNTLLTNGAQHALSLLIDALSQPGETLLVDELTYPGILAIASMSGRQVVGVSLDEHGLCPHALAAAIDEHEPALVITIPSHQNPTGISMPESRKKAIAEVINQTHTWLIEDDIYGFLDEQPIAPIANFAPDYTFHISALSKAISPAMRCGYLKVPDGQIANLHAHIRANIWLSSPINFIAATHLIESGDAFRLAAEQRETAQERQKIARSILTAVTCRASGYHIWLPLPSQWQPDRFTLEAKNRGIIVTSGSYFCANGEQTPHVRLSLMAINNEARLIAGLEQLQTLLATDMTSFFPY</sequence>
<dbReference type="Gene3D" id="3.90.1150.10">
    <property type="entry name" value="Aspartate Aminotransferase, domain 1"/>
    <property type="match status" value="1"/>
</dbReference>
<evidence type="ECO:0000313" key="7">
    <source>
        <dbReference type="EMBL" id="MFC3022874.1"/>
    </source>
</evidence>
<comment type="caution">
    <text evidence="7">The sequence shown here is derived from an EMBL/GenBank/DDBJ whole genome shotgun (WGS) entry which is preliminary data.</text>
</comment>
<dbReference type="PANTHER" id="PTHR46577:SF1">
    <property type="entry name" value="HTH-TYPE TRANSCRIPTIONAL REGULATORY PROTEIN GABR"/>
    <property type="match status" value="1"/>
</dbReference>
<comment type="similarity">
    <text evidence="1">In the C-terminal section; belongs to the class-I pyridoxal-phosphate-dependent aminotransferase family.</text>
</comment>
<dbReference type="Gene3D" id="1.10.10.10">
    <property type="entry name" value="Winged helix-like DNA-binding domain superfamily/Winged helix DNA-binding domain"/>
    <property type="match status" value="1"/>
</dbReference>
<proteinExistence type="inferred from homology"/>
<dbReference type="GO" id="GO:0008483">
    <property type="term" value="F:transaminase activity"/>
    <property type="evidence" value="ECO:0007669"/>
    <property type="project" value="UniProtKB-KW"/>
</dbReference>
<dbReference type="InterPro" id="IPR015424">
    <property type="entry name" value="PyrdxlP-dep_Trfase"/>
</dbReference>
<keyword evidence="7" id="KW-0808">Transferase</keyword>
<dbReference type="InterPro" id="IPR015421">
    <property type="entry name" value="PyrdxlP-dep_Trfase_major"/>
</dbReference>
<keyword evidence="7" id="KW-0032">Aminotransferase</keyword>
<keyword evidence="8" id="KW-1185">Reference proteome</keyword>
<evidence type="ECO:0000256" key="4">
    <source>
        <dbReference type="ARBA" id="ARBA00023125"/>
    </source>
</evidence>
<dbReference type="Proteomes" id="UP001595384">
    <property type="component" value="Unassembled WGS sequence"/>
</dbReference>
<keyword evidence="2" id="KW-0663">Pyridoxal phosphate</keyword>
<keyword evidence="5" id="KW-0804">Transcription</keyword>
<dbReference type="CDD" id="cd07377">
    <property type="entry name" value="WHTH_GntR"/>
    <property type="match status" value="1"/>
</dbReference>
<dbReference type="InterPro" id="IPR036388">
    <property type="entry name" value="WH-like_DNA-bd_sf"/>
</dbReference>